<accession>A0ABX6A659</accession>
<dbReference type="InterPro" id="IPR016181">
    <property type="entry name" value="Acyl_CoA_acyltransferase"/>
</dbReference>
<organism evidence="2 3">
    <name type="scientific">Dermabacter vaginalis</name>
    <dbReference type="NCBI Taxonomy" id="1630135"/>
    <lineage>
        <taxon>Bacteria</taxon>
        <taxon>Bacillati</taxon>
        <taxon>Actinomycetota</taxon>
        <taxon>Actinomycetes</taxon>
        <taxon>Micrococcales</taxon>
        <taxon>Dermabacteraceae</taxon>
        <taxon>Dermabacter</taxon>
    </lineage>
</organism>
<evidence type="ECO:0000313" key="3">
    <source>
        <dbReference type="Proteomes" id="UP000323865"/>
    </source>
</evidence>
<dbReference type="SUPFAM" id="SSF55729">
    <property type="entry name" value="Acyl-CoA N-acyltransferases (Nat)"/>
    <property type="match status" value="1"/>
</dbReference>
<dbReference type="Gene3D" id="3.40.630.30">
    <property type="match status" value="1"/>
</dbReference>
<sequence length="501" mass="53109">MMHVLFRCDATDGGGIGHLVRVVSVAGAAVNAGHSVCVAGDIQSPLARQLVEEAQLTVVPAPGDLGALAAEHGASIVHVDDYTVGNEALEQVRAAGALLSSMEDGSYGRRDADLVVDSTIGAEFTERGRAPRGRVLRGIAYAPMRPQVLAARHKREHDFTPSPVPRALIVMGGTDATGAAATIAGLCADLSRNIELTVIAPKRHWEAISEAAVGVKMLDPTPAFLDIAATMDVVISAAGTSAWELACIGVPTLLVAVVDNQKAGYAAAIEAEIASGLGTLEEIRTNLDQAAARLAEFIAALDAGEVSTRQATAKVDGRGADRIVQAWSDAFDERYAAARGSDVAHGAGAAVTVRDATMDDCLHLLRWRNDPATRAVSRSTEAIGLDSHAPWLERTLQRDDRELLIVEFEGRPVGMVRFDAEDAAWEISINMAPESRGRGFARKALSEAEQLFFRRHPGTSIVAFIRADNAASAGLFDRAGYVPWPDRNEPEFGAFLKSDPS</sequence>
<evidence type="ECO:0000259" key="1">
    <source>
        <dbReference type="PROSITE" id="PS51186"/>
    </source>
</evidence>
<dbReference type="Proteomes" id="UP000323865">
    <property type="component" value="Chromosome"/>
</dbReference>
<dbReference type="Pfam" id="PF13302">
    <property type="entry name" value="Acetyltransf_3"/>
    <property type="match status" value="1"/>
</dbReference>
<reference evidence="2 3" key="1">
    <citation type="submission" date="2019-09" db="EMBL/GenBank/DDBJ databases">
        <title>FDA dAtabase for Regulatory Grade micrObial Sequences (FDA-ARGOS): Supporting development and validation of Infectious Disease Dx tests.</title>
        <authorList>
            <person name="Sciortino C."/>
            <person name="Tallon L."/>
            <person name="Sadzewicz L."/>
            <person name="Vavikolanu K."/>
            <person name="Mehta A."/>
            <person name="Aluvathingal J."/>
            <person name="Nadendla S."/>
            <person name="Nandy P."/>
            <person name="Geyer C."/>
            <person name="Yan Y."/>
            <person name="Sichtig H."/>
        </authorList>
    </citation>
    <scope>NUCLEOTIDE SEQUENCE [LARGE SCALE GENOMIC DNA]</scope>
    <source>
        <strain evidence="2 3">FDAARGOS_640</strain>
    </source>
</reference>
<dbReference type="Gene3D" id="3.40.50.2000">
    <property type="entry name" value="Glycogen Phosphorylase B"/>
    <property type="match status" value="1"/>
</dbReference>
<dbReference type="PANTHER" id="PTHR43415">
    <property type="entry name" value="SPERMIDINE N(1)-ACETYLTRANSFERASE"/>
    <property type="match status" value="1"/>
</dbReference>
<feature type="domain" description="N-acetyltransferase" evidence="1">
    <location>
        <begin position="351"/>
        <end position="501"/>
    </location>
</feature>
<proteinExistence type="predicted"/>
<protein>
    <submittedName>
        <fullName evidence="2">GNAT family N-acetyltransferase</fullName>
    </submittedName>
</protein>
<dbReference type="CDD" id="cd04301">
    <property type="entry name" value="NAT_SF"/>
    <property type="match status" value="1"/>
</dbReference>
<name>A0ABX6A659_9MICO</name>
<dbReference type="EMBL" id="CP044108">
    <property type="protein sequence ID" value="QEU12677.1"/>
    <property type="molecule type" value="Genomic_DNA"/>
</dbReference>
<dbReference type="Gene3D" id="3.40.50.11190">
    <property type="match status" value="1"/>
</dbReference>
<dbReference type="InterPro" id="IPR000182">
    <property type="entry name" value="GNAT_dom"/>
</dbReference>
<keyword evidence="3" id="KW-1185">Reference proteome</keyword>
<evidence type="ECO:0000313" key="2">
    <source>
        <dbReference type="EMBL" id="QEU12677.1"/>
    </source>
</evidence>
<dbReference type="PANTHER" id="PTHR43415:SF3">
    <property type="entry name" value="GNAT-FAMILY ACETYLTRANSFERASE"/>
    <property type="match status" value="1"/>
</dbReference>
<dbReference type="SUPFAM" id="SSF53756">
    <property type="entry name" value="UDP-Glycosyltransferase/glycogen phosphorylase"/>
    <property type="match status" value="1"/>
</dbReference>
<dbReference type="PROSITE" id="PS51186">
    <property type="entry name" value="GNAT"/>
    <property type="match status" value="1"/>
</dbReference>
<gene>
    <name evidence="2" type="ORF">FOB48_01260</name>
</gene>